<dbReference type="RefSeq" id="WP_331373430.1">
    <property type="nucleotide sequence ID" value="NZ_CP133148.1"/>
</dbReference>
<gene>
    <name evidence="3" type="ORF">RB548_02180</name>
</gene>
<evidence type="ECO:0000313" key="4">
    <source>
        <dbReference type="Proteomes" id="UP001432360"/>
    </source>
</evidence>
<dbReference type="PANTHER" id="PTHR38340:SF1">
    <property type="entry name" value="S-LAYER PROTEIN"/>
    <property type="match status" value="1"/>
</dbReference>
<evidence type="ECO:0000256" key="1">
    <source>
        <dbReference type="ARBA" id="ARBA00004613"/>
    </source>
</evidence>
<comment type="subcellular location">
    <subcellularLocation>
        <location evidence="1">Secreted</location>
    </subcellularLocation>
</comment>
<dbReference type="InterPro" id="IPR011049">
    <property type="entry name" value="Serralysin-like_metalloprot_C"/>
</dbReference>
<evidence type="ECO:0000256" key="2">
    <source>
        <dbReference type="ARBA" id="ARBA00022525"/>
    </source>
</evidence>
<dbReference type="Proteomes" id="UP001432360">
    <property type="component" value="Chromosome"/>
</dbReference>
<dbReference type="Gene3D" id="2.150.10.10">
    <property type="entry name" value="Serralysin-like metalloprotease, C-terminal"/>
    <property type="match status" value="2"/>
</dbReference>
<protein>
    <submittedName>
        <fullName evidence="3">Calcium-binding protein</fullName>
    </submittedName>
</protein>
<dbReference type="PROSITE" id="PS00330">
    <property type="entry name" value="HEMOLYSIN_CALCIUM"/>
    <property type="match status" value="2"/>
</dbReference>
<keyword evidence="4" id="KW-1185">Reference proteome</keyword>
<dbReference type="Pfam" id="PF00353">
    <property type="entry name" value="HemolysinCabind"/>
    <property type="match status" value="4"/>
</dbReference>
<dbReference type="EMBL" id="CP133148">
    <property type="protein sequence ID" value="WVT04247.1"/>
    <property type="molecule type" value="Genomic_DNA"/>
</dbReference>
<reference evidence="3" key="1">
    <citation type="submission" date="2023-08" db="EMBL/GenBank/DDBJ databases">
        <title>Complete genome sequence of Sinorhizobium chiapanecum ITTG S70 isolated from Acaciella angustissima nodules in Chiapas-Mexico.</title>
        <authorList>
            <person name="Rincon-Rosales R."/>
            <person name="Rogel M.A."/>
            <person name="Rincon-Medina C.I."/>
            <person name="Guerrero G."/>
            <person name="Manzano-Gomez L.A."/>
            <person name="Lopez-Lopez A."/>
            <person name="Rincon Molina F.A."/>
            <person name="Martinez-Romero E."/>
        </authorList>
    </citation>
    <scope>NUCLEOTIDE SEQUENCE</scope>
    <source>
        <strain evidence="3">ITTG S70</strain>
    </source>
</reference>
<proteinExistence type="predicted"/>
<dbReference type="SUPFAM" id="SSF51120">
    <property type="entry name" value="beta-Roll"/>
    <property type="match status" value="3"/>
</dbReference>
<keyword evidence="2" id="KW-0964">Secreted</keyword>
<dbReference type="PANTHER" id="PTHR38340">
    <property type="entry name" value="S-LAYER PROTEIN"/>
    <property type="match status" value="1"/>
</dbReference>
<dbReference type="InterPro" id="IPR050557">
    <property type="entry name" value="RTX_toxin/Mannuronan_C5-epim"/>
</dbReference>
<dbReference type="InterPro" id="IPR018511">
    <property type="entry name" value="Hemolysin-typ_Ca-bd_CS"/>
</dbReference>
<organism evidence="3 4">
    <name type="scientific">Sinorhizobium chiapasense</name>
    <dbReference type="NCBI Taxonomy" id="501572"/>
    <lineage>
        <taxon>Bacteria</taxon>
        <taxon>Pseudomonadati</taxon>
        <taxon>Pseudomonadota</taxon>
        <taxon>Alphaproteobacteria</taxon>
        <taxon>Hyphomicrobiales</taxon>
        <taxon>Rhizobiaceae</taxon>
        <taxon>Sinorhizobium/Ensifer group</taxon>
        <taxon>Sinorhizobium</taxon>
    </lineage>
</organism>
<evidence type="ECO:0000313" key="3">
    <source>
        <dbReference type="EMBL" id="WVT04247.1"/>
    </source>
</evidence>
<accession>A0ABZ2B9R5</accession>
<name>A0ABZ2B9R5_9HYPH</name>
<dbReference type="InterPro" id="IPR001343">
    <property type="entry name" value="Hemolysn_Ca-bd"/>
</dbReference>
<dbReference type="PRINTS" id="PR00313">
    <property type="entry name" value="CABNDNGRPT"/>
</dbReference>
<sequence length="544" mass="55811">MATVTYFFPGGIYPNQYNPPIAGFDDVNPAFSQLVDMSTSTRLTTGSTQVLYSLGNGLKLKLVGSGFAFDANGYPVAGTISSIQVLQNNGTTLVQAISGLSLSLELFQNGMTAFDNFQLEEWLLRGADTLNGSAGSDELNGRAGNDILNGNDGDDFITGGVGDDTYNGGAGFDTLNFQDAYFTSSAFRGISLNASTGTVIDPYGLSETFSSFEDFRGTQFADTFIGAAIDEGFMGLGGRDTINGGGGIDTVRYHRDADRGGSLGVVVNLTTGVARDGFGTQDTLSNIENVRGTDFADTIVGNAVSNVLRGQAGNDSLNGVGGADEMRGGQGNDTYFVDNVGDVVDESADNGAGSDTVRSSISFNLGNAAVVRGSVEKLALLGTGNISGAGNGLNNSLSGNSGNNSLNGAAGNDLINGGLGNDLINGGLGNDSLTGSTGLDTFFFNSALNATTNVDTINGFTVADDTVRLENLIFSAIVGTGTLTAVQFVKNTTGLAADANDRIIYESDTGKLLYDSNGNAAGGSVHFATIGTNLALTAADFFIV</sequence>